<dbReference type="EMBL" id="SKBQ01000040">
    <property type="protein sequence ID" value="TPX12451.1"/>
    <property type="molecule type" value="Genomic_DNA"/>
</dbReference>
<evidence type="ECO:0000313" key="2">
    <source>
        <dbReference type="Proteomes" id="UP000319257"/>
    </source>
</evidence>
<reference evidence="1 2" key="1">
    <citation type="submission" date="2019-06" db="EMBL/GenBank/DDBJ databases">
        <title>Draft genome sequence of the filamentous fungus Phialemoniopsis curvata isolated from diesel fuel.</title>
        <authorList>
            <person name="Varaljay V.A."/>
            <person name="Lyon W.J."/>
            <person name="Crouch A.L."/>
            <person name="Drake C.E."/>
            <person name="Hollomon J.M."/>
            <person name="Nadeau L.J."/>
            <person name="Nunn H.S."/>
            <person name="Stevenson B.S."/>
            <person name="Bojanowski C.L."/>
            <person name="Crookes-Goodson W.J."/>
        </authorList>
    </citation>
    <scope>NUCLEOTIDE SEQUENCE [LARGE SCALE GENOMIC DNA]</scope>
    <source>
        <strain evidence="1 2">D216</strain>
    </source>
</reference>
<dbReference type="PANTHER" id="PTHR39398">
    <property type="entry name" value="YALI0F14311P"/>
    <property type="match status" value="1"/>
</dbReference>
<dbReference type="Proteomes" id="UP000319257">
    <property type="component" value="Unassembled WGS sequence"/>
</dbReference>
<dbReference type="InParanoid" id="A0A507B5Z7"/>
<evidence type="ECO:0000313" key="1">
    <source>
        <dbReference type="EMBL" id="TPX12451.1"/>
    </source>
</evidence>
<dbReference type="OrthoDB" id="2100128at2759"/>
<sequence length="292" mass="33440">MAPNRGFGEGRSRLKPVHLDPLDAYGLPSKGDNRLLDAKTQERYYTKIVERYLTFCSDAGNRDVLLERFASLSIVEKNEQPVFPTPTSTSLGNNSTKDLSDVLMALRKLREGIVASKRLDDFAIQAYLFCIRLAVLVKQPEAYHPAILHLLRFIHRRHPLTNVELREVVSYLVLDMACRQSDLSDAYILKQQYDLHDPKVDAVLHALARDNWVAFRRIKGSVDGHKAKLLEFAEDDLRTHTLKAFGRTYLHADLDYLERSTGRAWAELQSKNRVGWERDGQKVVIRKIQAKS</sequence>
<dbReference type="PANTHER" id="PTHR39398:SF1">
    <property type="entry name" value="CSN8_PSMD8_EIF3K DOMAIN-CONTAINING PROTEIN"/>
    <property type="match status" value="1"/>
</dbReference>
<gene>
    <name evidence="1" type="ORF">E0L32_006863</name>
</gene>
<proteinExistence type="predicted"/>
<name>A0A507B5Z7_9PEZI</name>
<organism evidence="1 2">
    <name type="scientific">Thyridium curvatum</name>
    <dbReference type="NCBI Taxonomy" id="1093900"/>
    <lineage>
        <taxon>Eukaryota</taxon>
        <taxon>Fungi</taxon>
        <taxon>Dikarya</taxon>
        <taxon>Ascomycota</taxon>
        <taxon>Pezizomycotina</taxon>
        <taxon>Sordariomycetes</taxon>
        <taxon>Sordariomycetidae</taxon>
        <taxon>Thyridiales</taxon>
        <taxon>Thyridiaceae</taxon>
        <taxon>Thyridium</taxon>
    </lineage>
</organism>
<comment type="caution">
    <text evidence="1">The sequence shown here is derived from an EMBL/GenBank/DDBJ whole genome shotgun (WGS) entry which is preliminary data.</text>
</comment>
<accession>A0A507B5Z7</accession>
<dbReference type="AlphaFoldDB" id="A0A507B5Z7"/>
<dbReference type="GeneID" id="41974310"/>
<dbReference type="STRING" id="1093900.A0A507B5Z7"/>
<protein>
    <recommendedName>
        <fullName evidence="3">CSN8/PSMD8/EIF3K domain-containing protein</fullName>
    </recommendedName>
</protein>
<keyword evidence="2" id="KW-1185">Reference proteome</keyword>
<dbReference type="RefSeq" id="XP_030994162.1">
    <property type="nucleotide sequence ID" value="XM_031141542.1"/>
</dbReference>
<evidence type="ECO:0008006" key="3">
    <source>
        <dbReference type="Google" id="ProtNLM"/>
    </source>
</evidence>